<evidence type="ECO:0000313" key="4">
    <source>
        <dbReference type="Proteomes" id="UP000606172"/>
    </source>
</evidence>
<dbReference type="Proteomes" id="UP000606172">
    <property type="component" value="Unassembled WGS sequence"/>
</dbReference>
<keyword evidence="4" id="KW-1185">Reference proteome</keyword>
<name>A0A919RK02_9ACTN</name>
<reference evidence="3" key="1">
    <citation type="submission" date="2021-01" db="EMBL/GenBank/DDBJ databases">
        <title>Whole genome shotgun sequence of Sinosporangium siamense NBRC 109515.</title>
        <authorList>
            <person name="Komaki H."/>
            <person name="Tamura T."/>
        </authorList>
    </citation>
    <scope>NUCLEOTIDE SEQUENCE</scope>
    <source>
        <strain evidence="3">NBRC 109515</strain>
    </source>
</reference>
<protein>
    <submittedName>
        <fullName evidence="3">Class II glutamine amidotransferase</fullName>
    </submittedName>
</protein>
<dbReference type="InterPro" id="IPR029055">
    <property type="entry name" value="Ntn_hydrolases_N"/>
</dbReference>
<dbReference type="Pfam" id="PF13230">
    <property type="entry name" value="GATase_4"/>
    <property type="match status" value="1"/>
</dbReference>
<proteinExistence type="predicted"/>
<accession>A0A919RK02</accession>
<comment type="caution">
    <text evidence="3">The sequence shown here is derived from an EMBL/GenBank/DDBJ whole genome shotgun (WGS) entry which is preliminary data.</text>
</comment>
<dbReference type="InterPro" id="IPR017932">
    <property type="entry name" value="GATase_2_dom"/>
</dbReference>
<dbReference type="AlphaFoldDB" id="A0A919RK02"/>
<dbReference type="SUPFAM" id="SSF56235">
    <property type="entry name" value="N-terminal nucleophile aminohydrolases (Ntn hydrolases)"/>
    <property type="match status" value="1"/>
</dbReference>
<evidence type="ECO:0000259" key="2">
    <source>
        <dbReference type="PROSITE" id="PS51278"/>
    </source>
</evidence>
<sequence>MVEGNTYMCRLFGLSSSPTRARAVFWLLEAPDSLREQAHRDPDGTGLGYFDADGTPHLHKAPLAAYADRRFAEEAKEVWSTTFIAHVRFASTGGLERRNTHPFEQDGRLFAHNGVVEGLDLLDAHLGADRSPVRGDTDSERVFALITREVRRHEGDIGAGIASAVRWIARSLPVYALNVVLTTPQELWALRYPDTHELFVLQRTPGDQGLDHAGTGGRMRVRSSDLSRAPAVVVASEKMDDDPGWRPLRSGELLHCAADLTVTRTLILPDPPAHRLTLADLHPAAAASQKAP</sequence>
<dbReference type="CDD" id="cd01908">
    <property type="entry name" value="YafJ"/>
    <property type="match status" value="1"/>
</dbReference>
<dbReference type="PROSITE" id="PS51278">
    <property type="entry name" value="GATASE_TYPE_2"/>
    <property type="match status" value="1"/>
</dbReference>
<dbReference type="Gene3D" id="3.60.20.10">
    <property type="entry name" value="Glutamine Phosphoribosylpyrophosphate, subunit 1, domain 1"/>
    <property type="match status" value="1"/>
</dbReference>
<evidence type="ECO:0000256" key="1">
    <source>
        <dbReference type="ARBA" id="ARBA00022962"/>
    </source>
</evidence>
<dbReference type="EMBL" id="BOOW01000034">
    <property type="protein sequence ID" value="GII95256.1"/>
    <property type="molecule type" value="Genomic_DNA"/>
</dbReference>
<organism evidence="3 4">
    <name type="scientific">Sinosporangium siamense</name>
    <dbReference type="NCBI Taxonomy" id="1367973"/>
    <lineage>
        <taxon>Bacteria</taxon>
        <taxon>Bacillati</taxon>
        <taxon>Actinomycetota</taxon>
        <taxon>Actinomycetes</taxon>
        <taxon>Streptosporangiales</taxon>
        <taxon>Streptosporangiaceae</taxon>
        <taxon>Sinosporangium</taxon>
    </lineage>
</organism>
<gene>
    <name evidence="3" type="ORF">Ssi02_54870</name>
</gene>
<evidence type="ECO:0000313" key="3">
    <source>
        <dbReference type="EMBL" id="GII95256.1"/>
    </source>
</evidence>
<feature type="domain" description="Glutamine amidotransferase type-2" evidence="2">
    <location>
        <begin position="9"/>
        <end position="259"/>
    </location>
</feature>
<keyword evidence="1 3" id="KW-0315">Glutamine amidotransferase</keyword>
<dbReference type="InterPro" id="IPR026869">
    <property type="entry name" value="EgtC-like"/>
</dbReference>
<dbReference type="PANTHER" id="PTHR42824:SF1">
    <property type="entry name" value="GLUTAMINE AMIDOTRANSFERASE YAFJ-RELATED"/>
    <property type="match status" value="1"/>
</dbReference>
<dbReference type="PANTHER" id="PTHR42824">
    <property type="entry name" value="GLUTAMINE AMIDOTRANSFERASE"/>
    <property type="match status" value="1"/>
</dbReference>